<accession>A0A1B6MEW2</accession>
<organism evidence="2">
    <name type="scientific">Graphocephala atropunctata</name>
    <dbReference type="NCBI Taxonomy" id="36148"/>
    <lineage>
        <taxon>Eukaryota</taxon>
        <taxon>Metazoa</taxon>
        <taxon>Ecdysozoa</taxon>
        <taxon>Arthropoda</taxon>
        <taxon>Hexapoda</taxon>
        <taxon>Insecta</taxon>
        <taxon>Pterygota</taxon>
        <taxon>Neoptera</taxon>
        <taxon>Paraneoptera</taxon>
        <taxon>Hemiptera</taxon>
        <taxon>Auchenorrhyncha</taxon>
        <taxon>Membracoidea</taxon>
        <taxon>Cicadellidae</taxon>
        <taxon>Cicadellinae</taxon>
        <taxon>Cicadellini</taxon>
        <taxon>Graphocephala</taxon>
    </lineage>
</organism>
<proteinExistence type="predicted"/>
<protein>
    <submittedName>
        <fullName evidence="2">Uncharacterized protein</fullName>
    </submittedName>
</protein>
<feature type="signal peptide" evidence="1">
    <location>
        <begin position="1"/>
        <end position="15"/>
    </location>
</feature>
<evidence type="ECO:0000313" key="2">
    <source>
        <dbReference type="EMBL" id="JAT34497.1"/>
    </source>
</evidence>
<evidence type="ECO:0000256" key="1">
    <source>
        <dbReference type="SAM" id="SignalP"/>
    </source>
</evidence>
<gene>
    <name evidence="2" type="ORF">g.14246</name>
</gene>
<feature type="chain" id="PRO_5012836820" evidence="1">
    <location>
        <begin position="16"/>
        <end position="131"/>
    </location>
</feature>
<dbReference type="EMBL" id="GEBQ01005480">
    <property type="protein sequence ID" value="JAT34497.1"/>
    <property type="molecule type" value="Transcribed_RNA"/>
</dbReference>
<name>A0A1B6MEW2_9HEMI</name>
<keyword evidence="1" id="KW-0732">Signal</keyword>
<reference evidence="2" key="1">
    <citation type="submission" date="2015-11" db="EMBL/GenBank/DDBJ databases">
        <title>De novo transcriptome assembly of four potential Pierce s Disease insect vectors from Arizona vineyards.</title>
        <authorList>
            <person name="Tassone E.E."/>
        </authorList>
    </citation>
    <scope>NUCLEOTIDE SEQUENCE</scope>
</reference>
<sequence>MLLFCLLSIIALTSAEEKGSPLFALKATLVNYYKEPPQSGSQVLSAAVFYLHELTRLQEAVAEKLPDAKELLVRLYDDGGPQHLLTVPYNLFIDKYAWEGEEISNYHIIISHSRRVWDELLVQELGKEELY</sequence>
<dbReference type="AlphaFoldDB" id="A0A1B6MEW2"/>